<dbReference type="InterPro" id="IPR036869">
    <property type="entry name" value="J_dom_sf"/>
</dbReference>
<evidence type="ECO:0000256" key="1">
    <source>
        <dbReference type="SAM" id="Coils"/>
    </source>
</evidence>
<dbReference type="EMBL" id="CP021983">
    <property type="protein sequence ID" value="ASC69807.1"/>
    <property type="molecule type" value="Genomic_DNA"/>
</dbReference>
<feature type="coiled-coil region" evidence="1">
    <location>
        <begin position="22"/>
        <end position="56"/>
    </location>
</feature>
<dbReference type="Gene3D" id="1.10.287.110">
    <property type="entry name" value="DnaJ domain"/>
    <property type="match status" value="1"/>
</dbReference>
<proteinExistence type="predicted"/>
<feature type="coiled-coil region" evidence="1">
    <location>
        <begin position="232"/>
        <end position="266"/>
    </location>
</feature>
<evidence type="ECO:0000313" key="3">
    <source>
        <dbReference type="EMBL" id="ASC69807.1"/>
    </source>
</evidence>
<evidence type="ECO:0000313" key="4">
    <source>
        <dbReference type="Proteomes" id="UP000191901"/>
    </source>
</evidence>
<gene>
    <name evidence="3" type="primary">dnaJ_1</name>
    <name evidence="3" type="ORF">XM38_007360</name>
</gene>
<organism evidence="3 4">
    <name type="scientific">Halomicronema hongdechloris C2206</name>
    <dbReference type="NCBI Taxonomy" id="1641165"/>
    <lineage>
        <taxon>Bacteria</taxon>
        <taxon>Bacillati</taxon>
        <taxon>Cyanobacteriota</taxon>
        <taxon>Cyanophyceae</taxon>
        <taxon>Nodosilineales</taxon>
        <taxon>Nodosilineaceae</taxon>
        <taxon>Halomicronema</taxon>
    </lineage>
</organism>
<protein>
    <submittedName>
        <fullName evidence="3">Chaperone protein DnaJ</fullName>
    </submittedName>
</protein>
<evidence type="ECO:0000256" key="2">
    <source>
        <dbReference type="SAM" id="MobiDB-lite"/>
    </source>
</evidence>
<name>A0A1Z3HI51_9CYAN</name>
<sequence>MARQKTSQSTDTLAPTELHQQLARLQEERQWLLKQIRRKRTELDNFMQQMRELVTALFQQGASLFSQLRDTDVEIHALFEQILTRRKLGKRSHQKVRDVYESLQLQGIISCRSLTDDDGFSEFAAGYTDFPDDFSAPEMPSEPDPATADSPPPAPGTASAPSSDHRTFRQTFLRLAAIYHPDRADSEDAQRQNTEVMKEINRAYKSGDFALLLELERQQQQGDLAPDTVTAKDNLEQQCERLVQENNGLRQQYDGIKAELRELRNNTQEGMMVTTYRKAAKEGIDFIDELLGETEAELAYLEKIREFVRDFCDRKITLKEFLAGPQSDSPEDLMDILEQMFDLSVYMP</sequence>
<dbReference type="Proteomes" id="UP000191901">
    <property type="component" value="Chromosome"/>
</dbReference>
<keyword evidence="4" id="KW-1185">Reference proteome</keyword>
<dbReference type="KEGG" id="hhg:XM38_007360"/>
<dbReference type="AlphaFoldDB" id="A0A1Z3HI51"/>
<accession>A0A1Z3HI51</accession>
<dbReference type="OrthoDB" id="508466at2"/>
<dbReference type="SUPFAM" id="SSF46565">
    <property type="entry name" value="Chaperone J-domain"/>
    <property type="match status" value="1"/>
</dbReference>
<dbReference type="RefSeq" id="WP_080808906.1">
    <property type="nucleotide sequence ID" value="NZ_CP021983.2"/>
</dbReference>
<reference evidence="3 4" key="1">
    <citation type="journal article" date="2016" name="Biochim. Biophys. Acta">
        <title>Characterization of red-shifted phycobilisomes isolated from the chlorophyll f-containing cyanobacterium Halomicronema hongdechloris.</title>
        <authorList>
            <person name="Li Y."/>
            <person name="Lin Y."/>
            <person name="Garvey C.J."/>
            <person name="Birch D."/>
            <person name="Corkery R.W."/>
            <person name="Loughlin P.C."/>
            <person name="Scheer H."/>
            <person name="Willows R.D."/>
            <person name="Chen M."/>
        </authorList>
    </citation>
    <scope>NUCLEOTIDE SEQUENCE [LARGE SCALE GENOMIC DNA]</scope>
    <source>
        <strain evidence="3 4">C2206</strain>
    </source>
</reference>
<keyword evidence="1" id="KW-0175">Coiled coil</keyword>
<feature type="region of interest" description="Disordered" evidence="2">
    <location>
        <begin position="131"/>
        <end position="165"/>
    </location>
</feature>